<dbReference type="InterPro" id="IPR007527">
    <property type="entry name" value="Znf_SWIM"/>
</dbReference>
<evidence type="ECO:0000313" key="4">
    <source>
        <dbReference type="WBParaSite" id="nRc.2.0.1.t41263-RA"/>
    </source>
</evidence>
<dbReference type="AlphaFoldDB" id="A0A915KUK8"/>
<sequence>MPIDVAVLAFYSFFRYYNCFNVTENGNIYLVRFNPTNCGCGNKACTHLIAAHLFCNLPVNGKGEQKHHYFAMGRQTKDKQVKVGICIEEKCKSLDNNVYASRPNFNSQATVLVDSQSQTTEALNIKSYPSNCQLQLPIELSMLKNSLTLALQHKLGEAALEWVNYLRFHKNAVAEEKITKDGSGTKCIDLYGAADEFFLCQVTCMYIYNVVIPSVVGYPLYRQPLRMHPPWTGDFDKRLREFSFLSKADAAMKLSARNYL</sequence>
<keyword evidence="1" id="KW-0862">Zinc</keyword>
<evidence type="ECO:0000313" key="3">
    <source>
        <dbReference type="Proteomes" id="UP000887565"/>
    </source>
</evidence>
<evidence type="ECO:0000259" key="2">
    <source>
        <dbReference type="PROSITE" id="PS50966"/>
    </source>
</evidence>
<dbReference type="Proteomes" id="UP000887565">
    <property type="component" value="Unplaced"/>
</dbReference>
<reference evidence="4" key="1">
    <citation type="submission" date="2022-11" db="UniProtKB">
        <authorList>
            <consortium name="WormBaseParasite"/>
        </authorList>
    </citation>
    <scope>IDENTIFICATION</scope>
</reference>
<keyword evidence="1" id="KW-0479">Metal-binding</keyword>
<accession>A0A915KUK8</accession>
<feature type="domain" description="SWIM-type" evidence="2">
    <location>
        <begin position="29"/>
        <end position="56"/>
    </location>
</feature>
<name>A0A915KUK8_ROMCU</name>
<keyword evidence="1" id="KW-0863">Zinc-finger</keyword>
<dbReference type="GO" id="GO:0008270">
    <property type="term" value="F:zinc ion binding"/>
    <property type="evidence" value="ECO:0007669"/>
    <property type="project" value="UniProtKB-KW"/>
</dbReference>
<protein>
    <submittedName>
        <fullName evidence="4">SWIM-type domain-containing protein</fullName>
    </submittedName>
</protein>
<dbReference type="WBParaSite" id="nRc.2.0.1.t41263-RA">
    <property type="protein sequence ID" value="nRc.2.0.1.t41263-RA"/>
    <property type="gene ID" value="nRc.2.0.1.g41263"/>
</dbReference>
<keyword evidence="3" id="KW-1185">Reference proteome</keyword>
<dbReference type="PROSITE" id="PS50966">
    <property type="entry name" value="ZF_SWIM"/>
    <property type="match status" value="1"/>
</dbReference>
<proteinExistence type="predicted"/>
<organism evidence="3 4">
    <name type="scientific">Romanomermis culicivorax</name>
    <name type="common">Nematode worm</name>
    <dbReference type="NCBI Taxonomy" id="13658"/>
    <lineage>
        <taxon>Eukaryota</taxon>
        <taxon>Metazoa</taxon>
        <taxon>Ecdysozoa</taxon>
        <taxon>Nematoda</taxon>
        <taxon>Enoplea</taxon>
        <taxon>Dorylaimia</taxon>
        <taxon>Mermithida</taxon>
        <taxon>Mermithoidea</taxon>
        <taxon>Mermithidae</taxon>
        <taxon>Romanomermis</taxon>
    </lineage>
</organism>
<evidence type="ECO:0000256" key="1">
    <source>
        <dbReference type="PROSITE-ProRule" id="PRU00325"/>
    </source>
</evidence>